<feature type="signal peptide" evidence="2">
    <location>
        <begin position="1"/>
        <end position="22"/>
    </location>
</feature>
<dbReference type="EMBL" id="CP072801">
    <property type="protein sequence ID" value="QTR44565.1"/>
    <property type="molecule type" value="Genomic_DNA"/>
</dbReference>
<dbReference type="InterPro" id="IPR010994">
    <property type="entry name" value="RuvA_2-like"/>
</dbReference>
<dbReference type="SUPFAM" id="SSF47781">
    <property type="entry name" value="RuvA domain 2-like"/>
    <property type="match status" value="1"/>
</dbReference>
<name>A0ABX7WUG6_9GAMM</name>
<feature type="compositionally biased region" description="Basic and acidic residues" evidence="1">
    <location>
        <begin position="105"/>
        <end position="121"/>
    </location>
</feature>
<feature type="domain" description="Helix-hairpin-helix DNA-binding motif class 1" evidence="3">
    <location>
        <begin position="63"/>
        <end position="82"/>
    </location>
</feature>
<dbReference type="InterPro" id="IPR003583">
    <property type="entry name" value="Hlx-hairpin-Hlx_DNA-bd_motif"/>
</dbReference>
<reference evidence="4 5" key="1">
    <citation type="submission" date="2021-04" db="EMBL/GenBank/DDBJ databases">
        <title>Genomics, taxonomy and metabolism of representatives of sulfur bacteria of the genus Thiothrix: Thiothrix fructosivorans QT, Thiothrix unzii A1T and three new species, Thiothrix subterranea sp. nov., Thiothrix litoralis sp. nov. and 'Candidatus Thiothrix anitrata' sp. nov.</title>
        <authorList>
            <person name="Ravin N.V."/>
            <person name="Smolyakov D."/>
            <person name="Rudenko T.S."/>
            <person name="Mardanov A.V."/>
            <person name="Beletsky A.V."/>
            <person name="Markov N.D."/>
            <person name="Fomenkov A.I."/>
            <person name="Roberts R.J."/>
            <person name="Karnachuk O.V."/>
            <person name="Novikov A."/>
            <person name="Grabovich M.Y."/>
        </authorList>
    </citation>
    <scope>NUCLEOTIDE SEQUENCE [LARGE SCALE GENOMIC DNA]</scope>
    <source>
        <strain evidence="4 5">AS</strain>
    </source>
</reference>
<dbReference type="SMART" id="SM00278">
    <property type="entry name" value="HhH1"/>
    <property type="match status" value="2"/>
</dbReference>
<dbReference type="Pfam" id="PF12836">
    <property type="entry name" value="HHH_3"/>
    <property type="match status" value="1"/>
</dbReference>
<evidence type="ECO:0000313" key="4">
    <source>
        <dbReference type="EMBL" id="QTR44565.1"/>
    </source>
</evidence>
<dbReference type="Gene3D" id="1.10.150.280">
    <property type="entry name" value="AF1531-like domain"/>
    <property type="match status" value="1"/>
</dbReference>
<evidence type="ECO:0000256" key="1">
    <source>
        <dbReference type="SAM" id="MobiDB-lite"/>
    </source>
</evidence>
<dbReference type="PANTHER" id="PTHR21180">
    <property type="entry name" value="ENDONUCLEASE/EXONUCLEASE/PHOSPHATASE FAMILY DOMAIN-CONTAINING PROTEIN 1"/>
    <property type="match status" value="1"/>
</dbReference>
<evidence type="ECO:0000313" key="5">
    <source>
        <dbReference type="Proteomes" id="UP000672039"/>
    </source>
</evidence>
<dbReference type="RefSeq" id="WP_210221046.1">
    <property type="nucleotide sequence ID" value="NZ_CP072801.1"/>
</dbReference>
<dbReference type="Proteomes" id="UP000672039">
    <property type="component" value="Chromosome"/>
</dbReference>
<proteinExistence type="predicted"/>
<gene>
    <name evidence="4" type="ORF">J9253_10930</name>
</gene>
<dbReference type="InterPro" id="IPR004509">
    <property type="entry name" value="Competence_ComEA_HhH"/>
</dbReference>
<feature type="chain" id="PRO_5045108618" evidence="2">
    <location>
        <begin position="23"/>
        <end position="138"/>
    </location>
</feature>
<evidence type="ECO:0000259" key="3">
    <source>
        <dbReference type="SMART" id="SM00278"/>
    </source>
</evidence>
<evidence type="ECO:0000256" key="2">
    <source>
        <dbReference type="SAM" id="SignalP"/>
    </source>
</evidence>
<keyword evidence="2" id="KW-0732">Signal</keyword>
<organism evidence="4 5">
    <name type="scientific">Thiothrix litoralis</name>
    <dbReference type="NCBI Taxonomy" id="2891210"/>
    <lineage>
        <taxon>Bacteria</taxon>
        <taxon>Pseudomonadati</taxon>
        <taxon>Pseudomonadota</taxon>
        <taxon>Gammaproteobacteria</taxon>
        <taxon>Thiotrichales</taxon>
        <taxon>Thiotrichaceae</taxon>
        <taxon>Thiothrix</taxon>
    </lineage>
</organism>
<keyword evidence="5" id="KW-1185">Reference proteome</keyword>
<feature type="domain" description="Helix-hairpin-helix DNA-binding motif class 1" evidence="3">
    <location>
        <begin position="33"/>
        <end position="52"/>
    </location>
</feature>
<dbReference type="PANTHER" id="PTHR21180:SF32">
    <property type="entry name" value="ENDONUCLEASE_EXONUCLEASE_PHOSPHATASE FAMILY DOMAIN-CONTAINING PROTEIN 1"/>
    <property type="match status" value="1"/>
</dbReference>
<dbReference type="NCBIfam" id="TIGR00426">
    <property type="entry name" value="competence protein ComEA helix-hairpin-helix repeat region"/>
    <property type="match status" value="1"/>
</dbReference>
<sequence>MKKTIAITSLLVSLFVSPLVLAETVNINTADAAALDSLNGIGAKKAEAIIAYRTEHGEFKTLEEIKEVPGIGDKMFDKIKEDISLTEGAATVAGKSTEKNGTTADKADMKDDKADKKVDAAVKTDKVSNKAEIKADKS</sequence>
<feature type="region of interest" description="Disordered" evidence="1">
    <location>
        <begin position="90"/>
        <end position="121"/>
    </location>
</feature>
<accession>A0ABX7WUG6</accession>
<dbReference type="InterPro" id="IPR051675">
    <property type="entry name" value="Endo/Exo/Phosphatase_dom_1"/>
</dbReference>
<protein>
    <submittedName>
        <fullName evidence="4">Helix-hairpin-helix domain-containing protein</fullName>
    </submittedName>
</protein>